<dbReference type="CDD" id="cd00051">
    <property type="entry name" value="EFh"/>
    <property type="match status" value="1"/>
</dbReference>
<keyword evidence="2" id="KW-0479">Metal-binding</keyword>
<gene>
    <name evidence="7" type="ORF">DPX16_14222</name>
</gene>
<organism evidence="7 8">
    <name type="scientific">Anabarilius grahami</name>
    <name type="common">Kanglang fish</name>
    <name type="synonym">Barilius grahami</name>
    <dbReference type="NCBI Taxonomy" id="495550"/>
    <lineage>
        <taxon>Eukaryota</taxon>
        <taxon>Metazoa</taxon>
        <taxon>Chordata</taxon>
        <taxon>Craniata</taxon>
        <taxon>Vertebrata</taxon>
        <taxon>Euteleostomi</taxon>
        <taxon>Actinopterygii</taxon>
        <taxon>Neopterygii</taxon>
        <taxon>Teleostei</taxon>
        <taxon>Ostariophysi</taxon>
        <taxon>Cypriniformes</taxon>
        <taxon>Xenocyprididae</taxon>
        <taxon>Xenocypridinae</taxon>
        <taxon>Xenocypridinae incertae sedis</taxon>
        <taxon>Anabarilius</taxon>
    </lineage>
</organism>
<dbReference type="EMBL" id="RJVU01075617">
    <property type="protein sequence ID" value="ROI16010.1"/>
    <property type="molecule type" value="Genomic_DNA"/>
</dbReference>
<reference evidence="7 8" key="1">
    <citation type="submission" date="2018-10" db="EMBL/GenBank/DDBJ databases">
        <title>Genome assembly for a Yunnan-Guizhou Plateau 3E fish, Anabarilius grahami (Regan), and its evolutionary and genetic applications.</title>
        <authorList>
            <person name="Jiang W."/>
        </authorList>
    </citation>
    <scope>NUCLEOTIDE SEQUENCE [LARGE SCALE GENOMIC DNA]</scope>
    <source>
        <strain evidence="7">AG-KIZ</strain>
        <tissue evidence="7">Muscle</tissue>
    </source>
</reference>
<evidence type="ECO:0000256" key="1">
    <source>
        <dbReference type="ARBA" id="ARBA00022553"/>
    </source>
</evidence>
<dbReference type="Pfam" id="PF08976">
    <property type="entry name" value="EF-hand_11"/>
    <property type="match status" value="1"/>
</dbReference>
<dbReference type="PANTHER" id="PTHR20875:SF6">
    <property type="entry name" value="EF-HAND CALCIUM-BINDING DOMAIN-CONTAINING PROTEIN 6 ISOFORM X1"/>
    <property type="match status" value="1"/>
</dbReference>
<dbReference type="GO" id="GO:0005509">
    <property type="term" value="F:calcium ion binding"/>
    <property type="evidence" value="ECO:0007669"/>
    <property type="project" value="InterPro"/>
</dbReference>
<evidence type="ECO:0000259" key="6">
    <source>
        <dbReference type="PROSITE" id="PS50222"/>
    </source>
</evidence>
<evidence type="ECO:0000256" key="2">
    <source>
        <dbReference type="ARBA" id="ARBA00022723"/>
    </source>
</evidence>
<dbReference type="Gene3D" id="1.10.238.10">
    <property type="entry name" value="EF-hand"/>
    <property type="match status" value="5"/>
</dbReference>
<name>A0A3N0XFA6_ANAGA</name>
<keyword evidence="3" id="KW-0677">Repeat</keyword>
<dbReference type="Pfam" id="PF13499">
    <property type="entry name" value="EF-hand_7"/>
    <property type="match status" value="1"/>
</dbReference>
<keyword evidence="1" id="KW-0597">Phosphoprotein</keyword>
<evidence type="ECO:0000256" key="5">
    <source>
        <dbReference type="SAM" id="MobiDB-lite"/>
    </source>
</evidence>
<keyword evidence="8" id="KW-1185">Reference proteome</keyword>
<feature type="domain" description="EF-hand" evidence="6">
    <location>
        <begin position="705"/>
        <end position="740"/>
    </location>
</feature>
<dbReference type="SUPFAM" id="SSF47473">
    <property type="entry name" value="EF-hand"/>
    <property type="match status" value="4"/>
</dbReference>
<dbReference type="InterPro" id="IPR002048">
    <property type="entry name" value="EF_hand_dom"/>
</dbReference>
<dbReference type="PROSITE" id="PS00018">
    <property type="entry name" value="EF_HAND_1"/>
    <property type="match status" value="3"/>
</dbReference>
<evidence type="ECO:0000256" key="4">
    <source>
        <dbReference type="ARBA" id="ARBA00022837"/>
    </source>
</evidence>
<protein>
    <submittedName>
        <fullName evidence="7">EF-hand calcium-binding domain-containing protein 6</fullName>
    </submittedName>
</protein>
<dbReference type="PROSITE" id="PS50222">
    <property type="entry name" value="EF_HAND_2"/>
    <property type="match status" value="2"/>
</dbReference>
<accession>A0A3N0XFA6</accession>
<feature type="domain" description="EF-hand" evidence="6">
    <location>
        <begin position="484"/>
        <end position="519"/>
    </location>
</feature>
<feature type="region of interest" description="Disordered" evidence="5">
    <location>
        <begin position="1"/>
        <end position="24"/>
    </location>
</feature>
<dbReference type="OrthoDB" id="26525at2759"/>
<comment type="caution">
    <text evidence="7">The sequence shown here is derived from an EMBL/GenBank/DDBJ whole genome shotgun (WGS) entry which is preliminary data.</text>
</comment>
<sequence>MSTVASVRLPAIQHPSSRLGDPDLISLRGFSTDCGREQRCWMPQRGTRPQSPGTESLDSAFRSESSRSDRSSLMEKGKRGGFDIPEQIPEGDEIIHDQDKAKLPAFRHRAASENRSISRVSHLTYSSTGPWKTDQLEDEIKERIQTTGALTLKIMFKNNHPDGKPLVNRSVLLEILTKFLRQPVTAKQLKDLLFRLHLSDRVLISFEEFYGALKDPSSNKSNPAGPLTIPQTLALLRGPTRNRHIDYECPSERWFLDCVEVLCKSDNFTESWISAPEFRNILNKLKLHLKDPDFEKLWKRLDVDGLGAVKQTIFLKKLGLSRRIEPNNEKNYQPSINAKAEETKAPARTLSKAEEERHTSITIETWLKDRFREGVQKMKTEFDRLDPESIGKVRGADFLQVLGKFGLHLKREHLCLFLSRCGLKLKKGCVQYLNFLRTFQDRSSDGVTHKIISNPKHRFHSDENLSCASTLSAIEAKLTRLFQSEYLSLLQTFQNIDKLNKGIVSKEEFRAAMESRFGLEVSDPQFEQLLDRLPLDHHGNVQYPIFMAAFDTSGSTRSSTDPSSVKTTCCLSFLKISHLLFSLVKSVVANRYRDVLREFEELDEKNTRRLTQEDMYQLLKRLAFHPEVTRGEVRRLWSSLFTQQDGTVDFQQFIRHFGPSPKSCCYPNAKHNPPKRGDNDFMRLSNRLNCVSDILVDALRAKVELSVSELWTEFSEMDFSGTGFVSSDEFKEILMSLCVHLSQYECDLLARKFDINNDGSVSYTEFLRPFLSQVQIMKHGSHMAAALQTPRETKETATPETLSRRIRKKLQRKARALRKACARLDGSSTGLLSAAELGAVLQLCGVCQSQEELKSVFSTLHTHSSGRLDYRPLLMDKHRTSSHNQQIKHQLSQRSQ</sequence>
<proteinExistence type="predicted"/>
<evidence type="ECO:0000256" key="3">
    <source>
        <dbReference type="ARBA" id="ARBA00022737"/>
    </source>
</evidence>
<keyword evidence="4" id="KW-0106">Calcium</keyword>
<evidence type="ECO:0000313" key="8">
    <source>
        <dbReference type="Proteomes" id="UP000281406"/>
    </source>
</evidence>
<dbReference type="PANTHER" id="PTHR20875">
    <property type="entry name" value="EF-HAND CALCIUM-BINDING DOMAIN-CONTAINING PROTEIN 6-RELATED"/>
    <property type="match status" value="1"/>
</dbReference>
<dbReference type="Proteomes" id="UP000281406">
    <property type="component" value="Unassembled WGS sequence"/>
</dbReference>
<dbReference type="InterPro" id="IPR011992">
    <property type="entry name" value="EF-hand-dom_pair"/>
</dbReference>
<dbReference type="SMART" id="SM00054">
    <property type="entry name" value="EFh"/>
    <property type="match status" value="5"/>
</dbReference>
<feature type="compositionally biased region" description="Basic and acidic residues" evidence="5">
    <location>
        <begin position="64"/>
        <end position="81"/>
    </location>
</feature>
<dbReference type="AlphaFoldDB" id="A0A3N0XFA6"/>
<feature type="region of interest" description="Disordered" evidence="5">
    <location>
        <begin position="38"/>
        <end position="87"/>
    </location>
</feature>
<dbReference type="InterPro" id="IPR018247">
    <property type="entry name" value="EF_Hand_1_Ca_BS"/>
</dbReference>
<dbReference type="InterPro" id="IPR015070">
    <property type="entry name" value="EF_hand_DJBP"/>
</dbReference>
<dbReference type="InterPro" id="IPR052603">
    <property type="entry name" value="EFCB6"/>
</dbReference>
<evidence type="ECO:0000313" key="7">
    <source>
        <dbReference type="EMBL" id="ROI16010.1"/>
    </source>
</evidence>